<keyword evidence="8" id="KW-0539">Nucleus</keyword>
<dbReference type="GO" id="GO:0006355">
    <property type="term" value="P:regulation of DNA-templated transcription"/>
    <property type="evidence" value="ECO:0007669"/>
    <property type="project" value="InterPro"/>
</dbReference>
<evidence type="ECO:0000256" key="8">
    <source>
        <dbReference type="ARBA" id="ARBA00023242"/>
    </source>
</evidence>
<protein>
    <recommendedName>
        <fullName evidence="12">NAC domain-containing protein</fullName>
    </recommendedName>
</protein>
<feature type="compositionally biased region" description="Basic and acidic residues" evidence="10">
    <location>
        <begin position="164"/>
        <end position="175"/>
    </location>
</feature>
<feature type="transmembrane region" description="Helical" evidence="11">
    <location>
        <begin position="413"/>
        <end position="434"/>
    </location>
</feature>
<dbReference type="InterPro" id="IPR036093">
    <property type="entry name" value="NAC_dom_sf"/>
</dbReference>
<dbReference type="Gene3D" id="2.170.150.80">
    <property type="entry name" value="NAC domain"/>
    <property type="match status" value="1"/>
</dbReference>
<evidence type="ECO:0000256" key="9">
    <source>
        <dbReference type="ARBA" id="ARBA00044504"/>
    </source>
</evidence>
<dbReference type="InterPro" id="IPR036259">
    <property type="entry name" value="MFS_trans_sf"/>
</dbReference>
<dbReference type="InterPro" id="IPR003441">
    <property type="entry name" value="NAC-dom"/>
</dbReference>
<gene>
    <name evidence="13" type="ORF">HYC85_020261</name>
</gene>
<keyword evidence="2 11" id="KW-0812">Transmembrane</keyword>
<dbReference type="PANTHER" id="PTHR23294">
    <property type="entry name" value="ET TRANSLATION PRODUCT-RELATED"/>
    <property type="match status" value="1"/>
</dbReference>
<evidence type="ECO:0000256" key="4">
    <source>
        <dbReference type="ARBA" id="ARBA00023015"/>
    </source>
</evidence>
<name>A0A7J7GP90_CAMSI</name>
<dbReference type="GO" id="GO:0003677">
    <property type="term" value="F:DNA binding"/>
    <property type="evidence" value="ECO:0007669"/>
    <property type="project" value="UniProtKB-KW"/>
</dbReference>
<feature type="transmembrane region" description="Helical" evidence="11">
    <location>
        <begin position="446"/>
        <end position="466"/>
    </location>
</feature>
<dbReference type="PROSITE" id="PS51005">
    <property type="entry name" value="NAC"/>
    <property type="match status" value="1"/>
</dbReference>
<dbReference type="SUPFAM" id="SSF103473">
    <property type="entry name" value="MFS general substrate transporter"/>
    <property type="match status" value="1"/>
</dbReference>
<evidence type="ECO:0000256" key="3">
    <source>
        <dbReference type="ARBA" id="ARBA00022989"/>
    </source>
</evidence>
<feature type="transmembrane region" description="Helical" evidence="11">
    <location>
        <begin position="503"/>
        <end position="519"/>
    </location>
</feature>
<evidence type="ECO:0000256" key="5">
    <source>
        <dbReference type="ARBA" id="ARBA00023125"/>
    </source>
</evidence>
<dbReference type="PANTHER" id="PTHR23294:SF59">
    <property type="entry name" value="UNC93-LIKE PROTEIN C922.05C"/>
    <property type="match status" value="1"/>
</dbReference>
<evidence type="ECO:0000256" key="6">
    <source>
        <dbReference type="ARBA" id="ARBA00023136"/>
    </source>
</evidence>
<keyword evidence="7" id="KW-0804">Transcription</keyword>
<feature type="transmembrane region" description="Helical" evidence="11">
    <location>
        <begin position="539"/>
        <end position="556"/>
    </location>
</feature>
<feature type="domain" description="NAC" evidence="12">
    <location>
        <begin position="12"/>
        <end position="167"/>
    </location>
</feature>
<feature type="transmembrane region" description="Helical" evidence="11">
    <location>
        <begin position="372"/>
        <end position="392"/>
    </location>
</feature>
<dbReference type="AlphaFoldDB" id="A0A7J7GP90"/>
<evidence type="ECO:0000256" key="7">
    <source>
        <dbReference type="ARBA" id="ARBA00023163"/>
    </source>
</evidence>
<evidence type="ECO:0000256" key="1">
    <source>
        <dbReference type="ARBA" id="ARBA00004141"/>
    </source>
</evidence>
<comment type="similarity">
    <text evidence="9">Belongs to the major facilitator superfamily. Phosphate:H(+) symporter (TC 2.A.1.9) family.</text>
</comment>
<dbReference type="InterPro" id="IPR051617">
    <property type="entry name" value="UNC-93-like_regulator"/>
</dbReference>
<dbReference type="Pfam" id="PF02365">
    <property type="entry name" value="NAM"/>
    <property type="match status" value="1"/>
</dbReference>
<dbReference type="Gene3D" id="1.20.1250.20">
    <property type="entry name" value="MFS general substrate transporter like domains"/>
    <property type="match status" value="1"/>
</dbReference>
<dbReference type="Pfam" id="PF05978">
    <property type="entry name" value="UNC-93"/>
    <property type="match status" value="1"/>
</dbReference>
<reference evidence="13 14" key="2">
    <citation type="submission" date="2020-07" db="EMBL/GenBank/DDBJ databases">
        <title>Genome assembly of wild tea tree DASZ reveals pedigree and selection history of tea varieties.</title>
        <authorList>
            <person name="Zhang W."/>
        </authorList>
    </citation>
    <scope>NUCLEOTIDE SEQUENCE [LARGE SCALE GENOMIC DNA]</scope>
    <source>
        <strain evidence="14">cv. G240</strain>
        <tissue evidence="13">Leaf</tissue>
    </source>
</reference>
<reference evidence="14" key="1">
    <citation type="journal article" date="2020" name="Nat. Commun.">
        <title>Genome assembly of wild tea tree DASZ reveals pedigree and selection history of tea varieties.</title>
        <authorList>
            <person name="Zhang W."/>
            <person name="Zhang Y."/>
            <person name="Qiu H."/>
            <person name="Guo Y."/>
            <person name="Wan H."/>
            <person name="Zhang X."/>
            <person name="Scossa F."/>
            <person name="Alseekh S."/>
            <person name="Zhang Q."/>
            <person name="Wang P."/>
            <person name="Xu L."/>
            <person name="Schmidt M.H."/>
            <person name="Jia X."/>
            <person name="Li D."/>
            <person name="Zhu A."/>
            <person name="Guo F."/>
            <person name="Chen W."/>
            <person name="Ni D."/>
            <person name="Usadel B."/>
            <person name="Fernie A.R."/>
            <person name="Wen W."/>
        </authorList>
    </citation>
    <scope>NUCLEOTIDE SEQUENCE [LARGE SCALE GENOMIC DNA]</scope>
    <source>
        <strain evidence="14">cv. G240</strain>
    </source>
</reference>
<comment type="subcellular location">
    <subcellularLocation>
        <location evidence="1">Membrane</location>
        <topology evidence="1">Multi-pass membrane protein</topology>
    </subcellularLocation>
</comment>
<comment type="caution">
    <text evidence="13">The sequence shown here is derived from an EMBL/GenBank/DDBJ whole genome shotgun (WGS) entry which is preliminary data.</text>
</comment>
<organism evidence="13 14">
    <name type="scientific">Camellia sinensis</name>
    <name type="common">Tea plant</name>
    <name type="synonym">Thea sinensis</name>
    <dbReference type="NCBI Taxonomy" id="4442"/>
    <lineage>
        <taxon>Eukaryota</taxon>
        <taxon>Viridiplantae</taxon>
        <taxon>Streptophyta</taxon>
        <taxon>Embryophyta</taxon>
        <taxon>Tracheophyta</taxon>
        <taxon>Spermatophyta</taxon>
        <taxon>Magnoliopsida</taxon>
        <taxon>eudicotyledons</taxon>
        <taxon>Gunneridae</taxon>
        <taxon>Pentapetalae</taxon>
        <taxon>asterids</taxon>
        <taxon>Ericales</taxon>
        <taxon>Theaceae</taxon>
        <taxon>Camellia</taxon>
    </lineage>
</organism>
<keyword evidence="14" id="KW-1185">Reference proteome</keyword>
<evidence type="ECO:0000256" key="10">
    <source>
        <dbReference type="SAM" id="MobiDB-lite"/>
    </source>
</evidence>
<evidence type="ECO:0000313" key="13">
    <source>
        <dbReference type="EMBL" id="KAF5942619.1"/>
    </source>
</evidence>
<evidence type="ECO:0000256" key="2">
    <source>
        <dbReference type="ARBA" id="ARBA00022692"/>
    </source>
</evidence>
<keyword evidence="3 11" id="KW-1133">Transmembrane helix</keyword>
<dbReference type="GO" id="GO:0016020">
    <property type="term" value="C:membrane"/>
    <property type="evidence" value="ECO:0007669"/>
    <property type="project" value="UniProtKB-SubCell"/>
</dbReference>
<feature type="region of interest" description="Disordered" evidence="10">
    <location>
        <begin position="164"/>
        <end position="195"/>
    </location>
</feature>
<dbReference type="Proteomes" id="UP000593564">
    <property type="component" value="Unassembled WGS sequence"/>
</dbReference>
<dbReference type="SUPFAM" id="SSF101941">
    <property type="entry name" value="NAC domain"/>
    <property type="match status" value="1"/>
</dbReference>
<evidence type="ECO:0000256" key="11">
    <source>
        <dbReference type="SAM" id="Phobius"/>
    </source>
</evidence>
<keyword evidence="4" id="KW-0805">Transcription regulation</keyword>
<sequence length="604" mass="67234">MSRSKILAEKCLPVGYRFRPTDEELINHYLKLKINSDEKQVSVIREIDVCKCEPWDLPDKSAIKTTDEEWFFFCPKDRKYQNGQRLNRATLARYWKATGKDRSIRSLRGTTVVGMKKTLVFSQIFSLLQSPLTATPSASRTWLARCHLIYDKFARAENRTLEREAQKLDPVERKNTRSSVKTQLQNTPARAQRETRSSVDYTLPVFLQTLNTRSSARIPARARPARALFFSPNPKQNPLTVNTKFSPSQLFSVPNSNKIMGLQGDEETGTSVTTRSSIFRYNSPLVQVGLIGLVCFCCPGMFNVLSGMGGGGQVDPTAANNANTTLYTTFALFGVLGGGIYNILGPCATLFASCSTYILYADSFLYCNHYKHQAFAIVVGAILGVSAGLLWAGQGAIMTSYPPADRKGTYISLFWSIFNMSGVIGGLISFILNYNSGDKSSFMNDGTYIGFMVFMAIGTVLTLAILHPSCVVRNDASHCTNIKYSSVSVESVEILKLFLNWKMLLLVPASWASNFFYTYQFNNVNGVLFNLRTRGLNNVFYWGAQMIGSVMIGHLMDFSFKSRRVRGFVGIGVVGLLGIGIWAGGLANQLRYSRHHELDLSPLL</sequence>
<keyword evidence="5" id="KW-0238">DNA-binding</keyword>
<proteinExistence type="inferred from homology"/>
<dbReference type="EMBL" id="JACBKZ010000009">
    <property type="protein sequence ID" value="KAF5942619.1"/>
    <property type="molecule type" value="Genomic_DNA"/>
</dbReference>
<feature type="transmembrane region" description="Helical" evidence="11">
    <location>
        <begin position="568"/>
        <end position="587"/>
    </location>
</feature>
<evidence type="ECO:0000313" key="14">
    <source>
        <dbReference type="Proteomes" id="UP000593564"/>
    </source>
</evidence>
<feature type="compositionally biased region" description="Polar residues" evidence="10">
    <location>
        <begin position="177"/>
        <end position="189"/>
    </location>
</feature>
<evidence type="ECO:0000259" key="12">
    <source>
        <dbReference type="PROSITE" id="PS51005"/>
    </source>
</evidence>
<feature type="transmembrane region" description="Helical" evidence="11">
    <location>
        <begin position="325"/>
        <end position="344"/>
    </location>
</feature>
<keyword evidence="6 11" id="KW-0472">Membrane</keyword>
<dbReference type="InterPro" id="IPR010291">
    <property type="entry name" value="Ion_channel_UNC-93"/>
</dbReference>
<feature type="transmembrane region" description="Helical" evidence="11">
    <location>
        <begin position="285"/>
        <end position="305"/>
    </location>
</feature>
<accession>A0A7J7GP90</accession>